<dbReference type="Proteomes" id="UP001652583">
    <property type="component" value="Chromosome A3"/>
</dbReference>
<accession>A0ABM3ND70</accession>
<evidence type="ECO:0000313" key="2">
    <source>
        <dbReference type="RefSeq" id="XP_053057373.1"/>
    </source>
</evidence>
<keyword evidence="1" id="KW-1185">Reference proteome</keyword>
<organism evidence="1 2">
    <name type="scientific">Acinonyx jubatus</name>
    <name type="common">Cheetah</name>
    <dbReference type="NCBI Taxonomy" id="32536"/>
    <lineage>
        <taxon>Eukaryota</taxon>
        <taxon>Metazoa</taxon>
        <taxon>Chordata</taxon>
        <taxon>Craniata</taxon>
        <taxon>Vertebrata</taxon>
        <taxon>Euteleostomi</taxon>
        <taxon>Mammalia</taxon>
        <taxon>Eutheria</taxon>
        <taxon>Laurasiatheria</taxon>
        <taxon>Carnivora</taxon>
        <taxon>Feliformia</taxon>
        <taxon>Felidae</taxon>
        <taxon>Felinae</taxon>
        <taxon>Acinonyx</taxon>
    </lineage>
</organism>
<gene>
    <name evidence="2" type="primary">LOC113604922</name>
</gene>
<dbReference type="RefSeq" id="XP_053057373.1">
    <property type="nucleotide sequence ID" value="XM_053201398.1"/>
</dbReference>
<evidence type="ECO:0000313" key="1">
    <source>
        <dbReference type="Proteomes" id="UP001652583"/>
    </source>
</evidence>
<proteinExistence type="predicted"/>
<name>A0ABM3ND70_ACIJB</name>
<reference evidence="2" key="1">
    <citation type="submission" date="2025-08" db="UniProtKB">
        <authorList>
            <consortium name="RefSeq"/>
        </authorList>
    </citation>
    <scope>IDENTIFICATION</scope>
    <source>
        <tissue evidence="2">Blood</tissue>
    </source>
</reference>
<dbReference type="GeneID" id="113604922"/>
<sequence length="285" mass="31018">MFPRRLGRTPFFASCQLLAVNPWHSVAYLITIVTLWFPGRDLRPRGDPRAAQGHPTILEARSSRSGCQQAWFLWRAVRVSQRWTVSLRGIRDACGLSWPEACLGARRPRCPGCPPVKPWARGQPSLPGNTWPGPGKNPPASLPGTWAIHLRALGQASCEASPLCRPDSLPVFDGEMQSFSAPSPPPHRLRRGQERTVRHRGVSSVTVLADGAHGGRGPGRGVSPEDTVGAVAALSLEPRSRAPSIEVTRELVGHEDSQALPQTHRLGIRTVTRAWLIRVPVTDAG</sequence>
<protein>
    <submittedName>
        <fullName evidence="2">Uncharacterized protein LOC113604922</fullName>
    </submittedName>
</protein>